<comment type="subcellular location">
    <subcellularLocation>
        <location evidence="1">Mitochondrion</location>
    </subcellularLocation>
</comment>
<keyword evidence="8" id="KW-0496">Mitochondrion</keyword>
<dbReference type="PIRSF" id="PIRSF005461">
    <property type="entry name" value="23S_rRNA_mtase"/>
    <property type="match status" value="1"/>
</dbReference>
<dbReference type="PANTHER" id="PTHR10920">
    <property type="entry name" value="RIBOSOMAL RNA METHYLTRANSFERASE"/>
    <property type="match status" value="1"/>
</dbReference>
<evidence type="ECO:0000256" key="11">
    <source>
        <dbReference type="ARBA" id="ARBA00058412"/>
    </source>
</evidence>
<evidence type="ECO:0000256" key="15">
    <source>
        <dbReference type="PIRSR" id="PIRSR005461-1"/>
    </source>
</evidence>
<evidence type="ECO:0000256" key="3">
    <source>
        <dbReference type="ARBA" id="ARBA00022552"/>
    </source>
</evidence>
<dbReference type="GO" id="GO:1902775">
    <property type="term" value="P:mitochondrial large ribosomal subunit assembly"/>
    <property type="evidence" value="ECO:0007669"/>
    <property type="project" value="UniProtKB-ARBA"/>
</dbReference>
<organism evidence="17 18">
    <name type="scientific">Kryptolebias marmoratus</name>
    <name type="common">Mangrove killifish</name>
    <name type="synonym">Rivulus marmoratus</name>
    <dbReference type="NCBI Taxonomy" id="37003"/>
    <lineage>
        <taxon>Eukaryota</taxon>
        <taxon>Metazoa</taxon>
        <taxon>Chordata</taxon>
        <taxon>Craniata</taxon>
        <taxon>Vertebrata</taxon>
        <taxon>Euteleostomi</taxon>
        <taxon>Actinopterygii</taxon>
        <taxon>Neopterygii</taxon>
        <taxon>Teleostei</taxon>
        <taxon>Neoteleostei</taxon>
        <taxon>Acanthomorphata</taxon>
        <taxon>Ovalentaria</taxon>
        <taxon>Atherinomorphae</taxon>
        <taxon>Cyprinodontiformes</taxon>
        <taxon>Rivulidae</taxon>
        <taxon>Kryptolebias</taxon>
    </lineage>
</organism>
<dbReference type="GO" id="GO:0005759">
    <property type="term" value="C:mitochondrial matrix"/>
    <property type="evidence" value="ECO:0007669"/>
    <property type="project" value="UniProtKB-ARBA"/>
</dbReference>
<evidence type="ECO:0000256" key="7">
    <source>
        <dbReference type="ARBA" id="ARBA00022946"/>
    </source>
</evidence>
<dbReference type="InterPro" id="IPR029063">
    <property type="entry name" value="SAM-dependent_MTases_sf"/>
</dbReference>
<dbReference type="SUPFAM" id="SSF53335">
    <property type="entry name" value="S-adenosyl-L-methionine-dependent methyltransferases"/>
    <property type="match status" value="1"/>
</dbReference>
<dbReference type="InterPro" id="IPR050082">
    <property type="entry name" value="RNA_methyltr_RlmE"/>
</dbReference>
<dbReference type="PANTHER" id="PTHR10920:SF18">
    <property type="entry name" value="RRNA METHYLTRANSFERASE 2, MITOCHONDRIAL"/>
    <property type="match status" value="1"/>
</dbReference>
<name>A0A3Q3B6V7_KRYMA</name>
<evidence type="ECO:0000256" key="6">
    <source>
        <dbReference type="ARBA" id="ARBA00022691"/>
    </source>
</evidence>
<keyword evidence="4" id="KW-0489">Methyltransferase</keyword>
<evidence type="ECO:0000259" key="16">
    <source>
        <dbReference type="Pfam" id="PF01728"/>
    </source>
</evidence>
<evidence type="ECO:0000256" key="12">
    <source>
        <dbReference type="ARBA" id="ARBA00076606"/>
    </source>
</evidence>
<sequence length="243" mass="27297">MWSLSLQRRCFHSSPSLMKKLKGKTPAEKHWLLRQLKDPYVKASHDQNFRCRSAFKLLEIDDKFRVLQPGYSVVDCGAAPGAWSQVAVQRVNSAGTDQESPHGTVIGIDLLHIPPLDGAHFLSSHDVTDPATHAKLRELLPRGRAHVILSDMAPNASGFRDMDHERLITMCLSLIDLADKVLQPRGSLLCKYWDGGLTHHLQEKLESVFGSVRTIKPDASRKDSAERFFLAQLYRKPEPSQSL</sequence>
<evidence type="ECO:0000313" key="17">
    <source>
        <dbReference type="Ensembl" id="ENSKMAP00000025368.1"/>
    </source>
</evidence>
<dbReference type="Pfam" id="PF01728">
    <property type="entry name" value="FtsJ"/>
    <property type="match status" value="1"/>
</dbReference>
<dbReference type="GeneTree" id="ENSGT00730000111241"/>
<dbReference type="Proteomes" id="UP000264800">
    <property type="component" value="Unplaced"/>
</dbReference>
<keyword evidence="3" id="KW-0698">rRNA processing</keyword>
<dbReference type="OMA" id="HRQTDHL"/>
<dbReference type="GO" id="GO:0008650">
    <property type="term" value="F:rRNA (uridine-2'-O-)-methyltransferase activity"/>
    <property type="evidence" value="ECO:0007669"/>
    <property type="project" value="TreeGrafter"/>
</dbReference>
<keyword evidence="7" id="KW-0809">Transit peptide</keyword>
<evidence type="ECO:0000256" key="13">
    <source>
        <dbReference type="ARBA" id="ARBA00080354"/>
    </source>
</evidence>
<dbReference type="FunFam" id="3.40.50.150:FF:000129">
    <property type="entry name" value="Mitochondrial rRNA methyltransferase 2"/>
    <property type="match status" value="1"/>
</dbReference>
<dbReference type="AlphaFoldDB" id="A0A3Q3B6V7"/>
<evidence type="ECO:0000256" key="1">
    <source>
        <dbReference type="ARBA" id="ARBA00004173"/>
    </source>
</evidence>
<evidence type="ECO:0000256" key="4">
    <source>
        <dbReference type="ARBA" id="ARBA00022603"/>
    </source>
</evidence>
<dbReference type="HAMAP" id="MF_01547">
    <property type="entry name" value="RNA_methyltr_E"/>
    <property type="match status" value="1"/>
</dbReference>
<reference evidence="17" key="2">
    <citation type="submission" date="2025-09" db="UniProtKB">
        <authorList>
            <consortium name="Ensembl"/>
        </authorList>
    </citation>
    <scope>IDENTIFICATION</scope>
</reference>
<comment type="catalytic activity">
    <reaction evidence="10">
        <text>uridine(1369) in 16S rRNA + S-adenosyl-L-methionine = 2'-O-methyluridine(1369) in 16S rRNA + S-adenosyl-L-homocysteine + H(+)</text>
        <dbReference type="Rhea" id="RHEA:47764"/>
        <dbReference type="Rhea" id="RHEA-COMP:11903"/>
        <dbReference type="Rhea" id="RHEA-COMP:11904"/>
        <dbReference type="ChEBI" id="CHEBI:15378"/>
        <dbReference type="ChEBI" id="CHEBI:57856"/>
        <dbReference type="ChEBI" id="CHEBI:59789"/>
        <dbReference type="ChEBI" id="CHEBI:65315"/>
        <dbReference type="ChEBI" id="CHEBI:74478"/>
    </reaction>
</comment>
<evidence type="ECO:0000256" key="5">
    <source>
        <dbReference type="ARBA" id="ARBA00022679"/>
    </source>
</evidence>
<dbReference type="InterPro" id="IPR002877">
    <property type="entry name" value="RNA_MeTrfase_FtsJ_dom"/>
</dbReference>
<comment type="function">
    <text evidence="11">S-adenosyl-L-methionine-dependent 2'-O-ribose methyltransferase that catalyzes the formation of 2'-O-methyluridine at position 1369 (Um1369) in the 16S mitochondrial large subunit ribosomal RNA (mtLSU rRNA), a universally conserved modification in the peptidyl transferase domain of the mtLSU rRNA. This activity may require prior 2'-O-methylguanosine modification at position 1370 (Gm1370) by MRM3. Essential for late-stage assembly of mtLSU required for efficient translation of mitochondrial DNA encoded proteins; methyltransferase activity is not required for this function. Essential for mitochondrial respiratory function.</text>
</comment>
<dbReference type="Ensembl" id="ENSKMAT00000025688.1">
    <property type="protein sequence ID" value="ENSKMAP00000025368.1"/>
    <property type="gene ID" value="ENSKMAG00000018800.1"/>
</dbReference>
<keyword evidence="5" id="KW-0808">Transferase</keyword>
<protein>
    <recommendedName>
        <fullName evidence="9">rRNA methyltransferase 2, mitochondrial</fullName>
    </recommendedName>
    <alternativeName>
        <fullName evidence="14">16S rRNA (uridine(1369)-2'-O)-methyltransferase</fullName>
    </alternativeName>
    <alternativeName>
        <fullName evidence="12">16S rRNA [Um1369] 2'-O-methyltransferase</fullName>
    </alternativeName>
    <alternativeName>
        <fullName evidence="13">Protein ftsJ homolog 2</fullName>
    </alternativeName>
</protein>
<dbReference type="Gene3D" id="3.40.50.150">
    <property type="entry name" value="Vaccinia Virus protein VP39"/>
    <property type="match status" value="1"/>
</dbReference>
<dbReference type="STRING" id="37003.ENSKMAP00000025368"/>
<reference evidence="17" key="1">
    <citation type="submission" date="2025-08" db="UniProtKB">
        <authorList>
            <consortium name="Ensembl"/>
        </authorList>
    </citation>
    <scope>IDENTIFICATION</scope>
</reference>
<evidence type="ECO:0000256" key="10">
    <source>
        <dbReference type="ARBA" id="ARBA00051808"/>
    </source>
</evidence>
<evidence type="ECO:0000313" key="18">
    <source>
        <dbReference type="Proteomes" id="UP000264800"/>
    </source>
</evidence>
<accession>A0A3Q3B6V7</accession>
<feature type="domain" description="Ribosomal RNA methyltransferase FtsJ" evidence="16">
    <location>
        <begin position="49"/>
        <end position="232"/>
    </location>
</feature>
<evidence type="ECO:0000256" key="9">
    <source>
        <dbReference type="ARBA" id="ARBA00041184"/>
    </source>
</evidence>
<evidence type="ECO:0000256" key="14">
    <source>
        <dbReference type="ARBA" id="ARBA00082868"/>
    </source>
</evidence>
<feature type="active site" description="Proton acceptor" evidence="15">
    <location>
        <position position="191"/>
    </location>
</feature>
<evidence type="ECO:0000256" key="2">
    <source>
        <dbReference type="ARBA" id="ARBA00009258"/>
    </source>
</evidence>
<keyword evidence="6 15" id="KW-0949">S-adenosyl-L-methionine</keyword>
<proteinExistence type="inferred from homology"/>
<keyword evidence="18" id="KW-1185">Reference proteome</keyword>
<dbReference type="InterPro" id="IPR015507">
    <property type="entry name" value="rRNA-MeTfrase_E"/>
</dbReference>
<evidence type="ECO:0000256" key="8">
    <source>
        <dbReference type="ARBA" id="ARBA00023128"/>
    </source>
</evidence>
<comment type="similarity">
    <text evidence="2">Belongs to the class I-like SAM-binding methyltransferase superfamily. RNA methyltransferase RlmE family.</text>
</comment>